<comment type="subcellular location">
    <subcellularLocation>
        <location evidence="1">Membrane</location>
        <topology evidence="1">Multi-pass membrane protein</topology>
    </subcellularLocation>
</comment>
<feature type="transmembrane region" description="Helical" evidence="5">
    <location>
        <begin position="57"/>
        <end position="76"/>
    </location>
</feature>
<evidence type="ECO:0000256" key="2">
    <source>
        <dbReference type="ARBA" id="ARBA00022692"/>
    </source>
</evidence>
<comment type="caution">
    <text evidence="7">The sequence shown here is derived from an EMBL/GenBank/DDBJ whole genome shotgun (WGS) entry which is preliminary data.</text>
</comment>
<sequence length="144" mass="15686">MRERTDPTNRPPAAAGLKSLAGEGVRMGLLSLASLALGYVLTAGMTELGGLDPKAAYGIAVVICSILNFFGCRHLVFRGTRAPLWQEAAKFFPSVLLFRFFEVILFSALFTAIDSYHVAYFATAAISMAGKLLVSKFFIFRRPT</sequence>
<evidence type="ECO:0000256" key="3">
    <source>
        <dbReference type="ARBA" id="ARBA00022989"/>
    </source>
</evidence>
<dbReference type="Proteomes" id="UP001501727">
    <property type="component" value="Unassembled WGS sequence"/>
</dbReference>
<feature type="domain" description="GtrA/DPMS transmembrane" evidence="6">
    <location>
        <begin position="33"/>
        <end position="140"/>
    </location>
</feature>
<keyword evidence="3 5" id="KW-1133">Transmembrane helix</keyword>
<gene>
    <name evidence="7" type="ORF">GCM10022229_26400</name>
</gene>
<keyword evidence="4 5" id="KW-0472">Membrane</keyword>
<dbReference type="EMBL" id="BAAAZU010000030">
    <property type="protein sequence ID" value="GAA3931584.1"/>
    <property type="molecule type" value="Genomic_DNA"/>
</dbReference>
<feature type="transmembrane region" description="Helical" evidence="5">
    <location>
        <begin position="119"/>
        <end position="139"/>
    </location>
</feature>
<dbReference type="InterPro" id="IPR007267">
    <property type="entry name" value="GtrA_DPMS_TM"/>
</dbReference>
<protein>
    <recommendedName>
        <fullName evidence="6">GtrA/DPMS transmembrane domain-containing protein</fullName>
    </recommendedName>
</protein>
<organism evidence="7 8">
    <name type="scientific">Luteimonas lutimaris</name>
    <dbReference type="NCBI Taxonomy" id="698645"/>
    <lineage>
        <taxon>Bacteria</taxon>
        <taxon>Pseudomonadati</taxon>
        <taxon>Pseudomonadota</taxon>
        <taxon>Gammaproteobacteria</taxon>
        <taxon>Lysobacterales</taxon>
        <taxon>Lysobacteraceae</taxon>
        <taxon>Luteimonas</taxon>
    </lineage>
</organism>
<accession>A0ABP7MWH3</accession>
<dbReference type="Pfam" id="PF04138">
    <property type="entry name" value="GtrA_DPMS_TM"/>
    <property type="match status" value="1"/>
</dbReference>
<evidence type="ECO:0000259" key="6">
    <source>
        <dbReference type="Pfam" id="PF04138"/>
    </source>
</evidence>
<feature type="transmembrane region" description="Helical" evidence="5">
    <location>
        <begin position="96"/>
        <end position="113"/>
    </location>
</feature>
<evidence type="ECO:0000256" key="1">
    <source>
        <dbReference type="ARBA" id="ARBA00004141"/>
    </source>
</evidence>
<name>A0ABP7MWH3_9GAMM</name>
<feature type="transmembrane region" description="Helical" evidence="5">
    <location>
        <begin position="27"/>
        <end position="45"/>
    </location>
</feature>
<keyword evidence="2 5" id="KW-0812">Transmembrane</keyword>
<evidence type="ECO:0000313" key="7">
    <source>
        <dbReference type="EMBL" id="GAA3931584.1"/>
    </source>
</evidence>
<dbReference type="RefSeq" id="WP_344760483.1">
    <property type="nucleotide sequence ID" value="NZ_BAAAZU010000030.1"/>
</dbReference>
<evidence type="ECO:0000256" key="4">
    <source>
        <dbReference type="ARBA" id="ARBA00023136"/>
    </source>
</evidence>
<proteinExistence type="predicted"/>
<evidence type="ECO:0000256" key="5">
    <source>
        <dbReference type="SAM" id="Phobius"/>
    </source>
</evidence>
<evidence type="ECO:0000313" key="8">
    <source>
        <dbReference type="Proteomes" id="UP001501727"/>
    </source>
</evidence>
<reference evidence="8" key="1">
    <citation type="journal article" date="2019" name="Int. J. Syst. Evol. Microbiol.">
        <title>The Global Catalogue of Microorganisms (GCM) 10K type strain sequencing project: providing services to taxonomists for standard genome sequencing and annotation.</title>
        <authorList>
            <consortium name="The Broad Institute Genomics Platform"/>
            <consortium name="The Broad Institute Genome Sequencing Center for Infectious Disease"/>
            <person name="Wu L."/>
            <person name="Ma J."/>
        </authorList>
    </citation>
    <scope>NUCLEOTIDE SEQUENCE [LARGE SCALE GENOMIC DNA]</scope>
    <source>
        <strain evidence="8">JCM 16916</strain>
    </source>
</reference>
<keyword evidence="8" id="KW-1185">Reference proteome</keyword>